<evidence type="ECO:0000256" key="2">
    <source>
        <dbReference type="RuleBase" id="RU362080"/>
    </source>
</evidence>
<dbReference type="OrthoDB" id="1524837at2"/>
<dbReference type="Proteomes" id="UP000198757">
    <property type="component" value="Unassembled WGS sequence"/>
</dbReference>
<dbReference type="STRING" id="1285928.SAMN04487894_12826"/>
<keyword evidence="4" id="KW-1185">Reference proteome</keyword>
<dbReference type="Gene3D" id="6.10.250.330">
    <property type="match status" value="1"/>
</dbReference>
<evidence type="ECO:0000313" key="3">
    <source>
        <dbReference type="EMBL" id="SDE23723.1"/>
    </source>
</evidence>
<dbReference type="Gene3D" id="3.40.1620.10">
    <property type="entry name" value="YefM-like domain"/>
    <property type="match status" value="1"/>
</dbReference>
<dbReference type="InterPro" id="IPR036165">
    <property type="entry name" value="YefM-like_sf"/>
</dbReference>
<accession>A0A1G7B9N0</accession>
<dbReference type="RefSeq" id="WP_090393491.1">
    <property type="nucleotide sequence ID" value="NZ_FMZO01000028.1"/>
</dbReference>
<dbReference type="InterPro" id="IPR006442">
    <property type="entry name" value="Antitoxin_Phd/YefM"/>
</dbReference>
<dbReference type="EMBL" id="FMZO01000028">
    <property type="protein sequence ID" value="SDE23723.1"/>
    <property type="molecule type" value="Genomic_DNA"/>
</dbReference>
<dbReference type="Pfam" id="PF02604">
    <property type="entry name" value="PhdYeFM_antitox"/>
    <property type="match status" value="1"/>
</dbReference>
<evidence type="ECO:0000256" key="1">
    <source>
        <dbReference type="ARBA" id="ARBA00009981"/>
    </source>
</evidence>
<dbReference type="InterPro" id="IPR051405">
    <property type="entry name" value="phD/YefM_antitoxin"/>
</dbReference>
<reference evidence="4" key="1">
    <citation type="submission" date="2016-10" db="EMBL/GenBank/DDBJ databases">
        <authorList>
            <person name="Varghese N."/>
            <person name="Submissions S."/>
        </authorList>
    </citation>
    <scope>NUCLEOTIDE SEQUENCE [LARGE SCALE GENOMIC DNA]</scope>
    <source>
        <strain evidence="4">DSM 25811 / CCM 8410 / LMG 26954 / E90</strain>
    </source>
</reference>
<dbReference type="SUPFAM" id="SSF143120">
    <property type="entry name" value="YefM-like"/>
    <property type="match status" value="1"/>
</dbReference>
<dbReference type="NCBIfam" id="TIGR01552">
    <property type="entry name" value="phd_fam"/>
    <property type="match status" value="1"/>
</dbReference>
<gene>
    <name evidence="3" type="ORF">SAMN04487894_12826</name>
</gene>
<sequence>MLVTNISEFRKNLKSYIDNVYDNNDTLIVTGSGKTVVMISLDDFNSYDETEYLTSTKANKDRLDSAIKSFKNNSGKEQRLIEP</sequence>
<dbReference type="PANTHER" id="PTHR33713:SF6">
    <property type="entry name" value="ANTITOXIN YEFM"/>
    <property type="match status" value="1"/>
</dbReference>
<dbReference type="PANTHER" id="PTHR33713">
    <property type="entry name" value="ANTITOXIN YAFN-RELATED"/>
    <property type="match status" value="1"/>
</dbReference>
<organism evidence="3 4">
    <name type="scientific">Niabella drilacis (strain DSM 25811 / CCM 8410 / CCUG 62505 / LMG 26954 / E90)</name>
    <dbReference type="NCBI Taxonomy" id="1285928"/>
    <lineage>
        <taxon>Bacteria</taxon>
        <taxon>Pseudomonadati</taxon>
        <taxon>Bacteroidota</taxon>
        <taxon>Chitinophagia</taxon>
        <taxon>Chitinophagales</taxon>
        <taxon>Chitinophagaceae</taxon>
        <taxon>Niabella</taxon>
    </lineage>
</organism>
<protein>
    <recommendedName>
        <fullName evidence="2">Antitoxin</fullName>
    </recommendedName>
</protein>
<comment type="function">
    <text evidence="2">Antitoxin component of a type II toxin-antitoxin (TA) system.</text>
</comment>
<comment type="similarity">
    <text evidence="1 2">Belongs to the phD/YefM antitoxin family.</text>
</comment>
<name>A0A1G7B9N0_NIADE</name>
<evidence type="ECO:0000313" key="4">
    <source>
        <dbReference type="Proteomes" id="UP000198757"/>
    </source>
</evidence>
<proteinExistence type="inferred from homology"/>
<dbReference type="AlphaFoldDB" id="A0A1G7B9N0"/>